<dbReference type="SUPFAM" id="SSF51735">
    <property type="entry name" value="NAD(P)-binding Rossmann-fold domains"/>
    <property type="match status" value="1"/>
</dbReference>
<dbReference type="AlphaFoldDB" id="A0A5B2VPX7"/>
<evidence type="ECO:0000313" key="5">
    <source>
        <dbReference type="Proteomes" id="UP000324611"/>
    </source>
</evidence>
<dbReference type="PRINTS" id="PR00080">
    <property type="entry name" value="SDRFAMILY"/>
</dbReference>
<reference evidence="4 5" key="1">
    <citation type="submission" date="2019-09" db="EMBL/GenBank/DDBJ databases">
        <title>Chitinophaga ginsengihumi sp. nov., isolated from soil of ginseng rhizosphere.</title>
        <authorList>
            <person name="Lee J."/>
        </authorList>
    </citation>
    <scope>NUCLEOTIDE SEQUENCE [LARGE SCALE GENOMIC DNA]</scope>
    <source>
        <strain evidence="4 5">BN140078</strain>
    </source>
</reference>
<dbReference type="PRINTS" id="PR00081">
    <property type="entry name" value="GDHRDH"/>
</dbReference>
<dbReference type="Pfam" id="PF13561">
    <property type="entry name" value="adh_short_C2"/>
    <property type="match status" value="1"/>
</dbReference>
<dbReference type="GO" id="GO:0016491">
    <property type="term" value="F:oxidoreductase activity"/>
    <property type="evidence" value="ECO:0007669"/>
    <property type="project" value="UniProtKB-KW"/>
</dbReference>
<name>A0A5B2VPX7_9BACT</name>
<dbReference type="Gene3D" id="3.40.50.720">
    <property type="entry name" value="NAD(P)-binding Rossmann-like Domain"/>
    <property type="match status" value="1"/>
</dbReference>
<dbReference type="PANTHER" id="PTHR43639">
    <property type="entry name" value="OXIDOREDUCTASE, SHORT-CHAIN DEHYDROGENASE/REDUCTASE FAMILY (AFU_ORTHOLOGUE AFUA_5G02870)"/>
    <property type="match status" value="1"/>
</dbReference>
<keyword evidence="5" id="KW-1185">Reference proteome</keyword>
<gene>
    <name evidence="4" type="ORF">F0L74_29790</name>
</gene>
<dbReference type="Proteomes" id="UP000324611">
    <property type="component" value="Unassembled WGS sequence"/>
</dbReference>
<protein>
    <submittedName>
        <fullName evidence="4">SDR family oxidoreductase</fullName>
    </submittedName>
</protein>
<comment type="caution">
    <text evidence="4">The sequence shown here is derived from an EMBL/GenBank/DDBJ whole genome shotgun (WGS) entry which is preliminary data.</text>
</comment>
<dbReference type="FunFam" id="3.40.50.720:FF:000374">
    <property type="entry name" value="3-oxoacyl-(Acyl-carrier-protein) reductase"/>
    <property type="match status" value="1"/>
</dbReference>
<proteinExistence type="inferred from homology"/>
<reference evidence="4 5" key="2">
    <citation type="submission" date="2019-09" db="EMBL/GenBank/DDBJ databases">
        <authorList>
            <person name="Jin C."/>
        </authorList>
    </citation>
    <scope>NUCLEOTIDE SEQUENCE [LARGE SCALE GENOMIC DNA]</scope>
    <source>
        <strain evidence="4 5">BN140078</strain>
    </source>
</reference>
<keyword evidence="3" id="KW-0560">Oxidoreductase</keyword>
<dbReference type="InterPro" id="IPR002347">
    <property type="entry name" value="SDR_fam"/>
</dbReference>
<dbReference type="PANTHER" id="PTHR43639:SF1">
    <property type="entry name" value="SHORT-CHAIN DEHYDROGENASE_REDUCTASE FAMILY PROTEIN"/>
    <property type="match status" value="1"/>
</dbReference>
<organism evidence="4 5">
    <name type="scientific">Chitinophaga agrisoli</name>
    <dbReference type="NCBI Taxonomy" id="2607653"/>
    <lineage>
        <taxon>Bacteria</taxon>
        <taxon>Pseudomonadati</taxon>
        <taxon>Bacteroidota</taxon>
        <taxon>Chitinophagia</taxon>
        <taxon>Chitinophagales</taxon>
        <taxon>Chitinophagaceae</taxon>
        <taxon>Chitinophaga</taxon>
    </lineage>
</organism>
<keyword evidence="2" id="KW-0521">NADP</keyword>
<dbReference type="RefSeq" id="WP_149841530.1">
    <property type="nucleotide sequence ID" value="NZ_VUOC01000004.1"/>
</dbReference>
<sequence>MENKNKIALVTGAGRGLGKNMALRIAEKGIDVIITYKSSEQQAQEVAAEIRQAGRKAAVLQLDVADVKSFDRFFGELKTILAKEFGAERFDYLINNGGISGNTPIGKVPEELFDNLMNVHFKGVYFLTQQALDHINDGGGIINVSTGLTRFGYIGSSAYASMKGAVEVFTKYLAKELGPRGIKANVIAPGAIATDFSGGVLRDNPEVNKHVSSVTALGRAGQAEDIGGVVAFLCTEDARWVTGQRIEASGGMYL</sequence>
<evidence type="ECO:0000256" key="2">
    <source>
        <dbReference type="ARBA" id="ARBA00022857"/>
    </source>
</evidence>
<accession>A0A5B2VPX7</accession>
<dbReference type="EMBL" id="VUOC01000004">
    <property type="protein sequence ID" value="KAA2240352.1"/>
    <property type="molecule type" value="Genomic_DNA"/>
</dbReference>
<evidence type="ECO:0000313" key="4">
    <source>
        <dbReference type="EMBL" id="KAA2240352.1"/>
    </source>
</evidence>
<comment type="similarity">
    <text evidence="1">Belongs to the short-chain dehydrogenases/reductases (SDR) family.</text>
</comment>
<evidence type="ECO:0000256" key="3">
    <source>
        <dbReference type="ARBA" id="ARBA00023002"/>
    </source>
</evidence>
<evidence type="ECO:0000256" key="1">
    <source>
        <dbReference type="ARBA" id="ARBA00006484"/>
    </source>
</evidence>
<dbReference type="InterPro" id="IPR036291">
    <property type="entry name" value="NAD(P)-bd_dom_sf"/>
</dbReference>